<dbReference type="EMBL" id="JACGCM010001144">
    <property type="protein sequence ID" value="KAF6161122.1"/>
    <property type="molecule type" value="Genomic_DNA"/>
</dbReference>
<evidence type="ECO:0000313" key="1">
    <source>
        <dbReference type="EMBL" id="KAF6161122.1"/>
    </source>
</evidence>
<accession>A0A7J7N272</accession>
<comment type="caution">
    <text evidence="1">The sequence shown here is derived from an EMBL/GenBank/DDBJ whole genome shotgun (WGS) entry which is preliminary data.</text>
</comment>
<sequence length="413" mass="47735">MVSTRDRLKQTKEKLISLLKIHRKPNSKKKDDLEMNEANDRLTILETIVSDLTSIVGELVEQLYLTNLAKASTSVTWRGRSYRRGHSKKKGVMEVDEDDSFTEIDSDSCNTVSDKERELKLFTVANIKDITVKAIAIEDKYLKSEKEDDKNKLGCKSSWQNEHKREAKGEGSSSKEFYCNLLKKKANKRNMKLIGEIGEDNVNLINIFDNEYPSPDKRETVLRRIPFPRLPFVVRSTYDLRDMWAQGDESYPMRTHFYIKPTNVVREMVDEAREYVVLDEEDVNYIISLRKAKEKNTTLVKTIAKRKGKPVVNYVPTAEDLERGNEFEGVDVELDNIYNKEQVDKVKTPLIVGFKKFKYSCEGKIGTENTLCNATRVAREVKSLVRDVRAMTPKEIKTIMKIKYGAEISYWIT</sequence>
<dbReference type="AlphaFoldDB" id="A0A7J7N272"/>
<protein>
    <submittedName>
        <fullName evidence="1">Uncharacterized protein</fullName>
    </submittedName>
</protein>
<proteinExistence type="predicted"/>
<dbReference type="Proteomes" id="UP000541444">
    <property type="component" value="Unassembled WGS sequence"/>
</dbReference>
<keyword evidence="2" id="KW-1185">Reference proteome</keyword>
<reference evidence="1 2" key="1">
    <citation type="journal article" date="2020" name="IScience">
        <title>Genome Sequencing of the Endangered Kingdonia uniflora (Circaeasteraceae, Ranunculales) Reveals Potential Mechanisms of Evolutionary Specialization.</title>
        <authorList>
            <person name="Sun Y."/>
            <person name="Deng T."/>
            <person name="Zhang A."/>
            <person name="Moore M.J."/>
            <person name="Landis J.B."/>
            <person name="Lin N."/>
            <person name="Zhang H."/>
            <person name="Zhang X."/>
            <person name="Huang J."/>
            <person name="Zhang X."/>
            <person name="Sun H."/>
            <person name="Wang H."/>
        </authorList>
    </citation>
    <scope>NUCLEOTIDE SEQUENCE [LARGE SCALE GENOMIC DNA]</scope>
    <source>
        <strain evidence="1">TB1705</strain>
        <tissue evidence="1">Leaf</tissue>
    </source>
</reference>
<name>A0A7J7N272_9MAGN</name>
<evidence type="ECO:0000313" key="2">
    <source>
        <dbReference type="Proteomes" id="UP000541444"/>
    </source>
</evidence>
<gene>
    <name evidence="1" type="ORF">GIB67_007763</name>
</gene>
<organism evidence="1 2">
    <name type="scientific">Kingdonia uniflora</name>
    <dbReference type="NCBI Taxonomy" id="39325"/>
    <lineage>
        <taxon>Eukaryota</taxon>
        <taxon>Viridiplantae</taxon>
        <taxon>Streptophyta</taxon>
        <taxon>Embryophyta</taxon>
        <taxon>Tracheophyta</taxon>
        <taxon>Spermatophyta</taxon>
        <taxon>Magnoliopsida</taxon>
        <taxon>Ranunculales</taxon>
        <taxon>Circaeasteraceae</taxon>
        <taxon>Kingdonia</taxon>
    </lineage>
</organism>